<name>A0A5E4NC44_9HEMI</name>
<keyword evidence="2" id="KW-1185">Reference proteome</keyword>
<protein>
    <submittedName>
        <fullName evidence="1">Uncharacterized protein</fullName>
    </submittedName>
</protein>
<dbReference type="EMBL" id="CABPRJ010001899">
    <property type="protein sequence ID" value="VVC40016.1"/>
    <property type="molecule type" value="Genomic_DNA"/>
</dbReference>
<proteinExistence type="predicted"/>
<organism evidence="1 2">
    <name type="scientific">Cinara cedri</name>
    <dbReference type="NCBI Taxonomy" id="506608"/>
    <lineage>
        <taxon>Eukaryota</taxon>
        <taxon>Metazoa</taxon>
        <taxon>Ecdysozoa</taxon>
        <taxon>Arthropoda</taxon>
        <taxon>Hexapoda</taxon>
        <taxon>Insecta</taxon>
        <taxon>Pterygota</taxon>
        <taxon>Neoptera</taxon>
        <taxon>Paraneoptera</taxon>
        <taxon>Hemiptera</taxon>
        <taxon>Sternorrhyncha</taxon>
        <taxon>Aphidomorpha</taxon>
        <taxon>Aphidoidea</taxon>
        <taxon>Aphididae</taxon>
        <taxon>Lachninae</taxon>
        <taxon>Cinara</taxon>
    </lineage>
</organism>
<dbReference type="AlphaFoldDB" id="A0A5E4NC44"/>
<accession>A0A5E4NC44</accession>
<evidence type="ECO:0000313" key="1">
    <source>
        <dbReference type="EMBL" id="VVC40016.1"/>
    </source>
</evidence>
<dbReference type="OrthoDB" id="6596065at2759"/>
<gene>
    <name evidence="1" type="ORF">CINCED_3A006459</name>
</gene>
<reference evidence="1 2" key="1">
    <citation type="submission" date="2019-08" db="EMBL/GenBank/DDBJ databases">
        <authorList>
            <person name="Alioto T."/>
            <person name="Alioto T."/>
            <person name="Gomez Garrido J."/>
        </authorList>
    </citation>
    <scope>NUCLEOTIDE SEQUENCE [LARGE SCALE GENOMIC DNA]</scope>
</reference>
<dbReference type="Proteomes" id="UP000325440">
    <property type="component" value="Unassembled WGS sequence"/>
</dbReference>
<sequence length="74" mass="9113">MEAVLMSYWWLRNKEMKRFYWIRPLLKDKRHSGYAVAKELTAGEDKFRCFYRMSRDAFHRLAQLVGPHINKEKY</sequence>
<evidence type="ECO:0000313" key="2">
    <source>
        <dbReference type="Proteomes" id="UP000325440"/>
    </source>
</evidence>